<feature type="domain" description="Cadherin" evidence="5">
    <location>
        <begin position="714"/>
        <end position="808"/>
    </location>
</feature>
<evidence type="ECO:0000256" key="2">
    <source>
        <dbReference type="ARBA" id="ARBA00022989"/>
    </source>
</evidence>
<keyword evidence="2" id="KW-0472">Membrane</keyword>
<dbReference type="PROSITE" id="PS50268">
    <property type="entry name" value="CADHERIN_2"/>
    <property type="match status" value="6"/>
</dbReference>
<protein>
    <recommendedName>
        <fullName evidence="5">Cadherin domain-containing protein</fullName>
    </recommendedName>
</protein>
<evidence type="ECO:0000256" key="3">
    <source>
        <dbReference type="SAM" id="MobiDB-lite"/>
    </source>
</evidence>
<name>A0ABY8FTC3_9SPHN</name>
<feature type="domain" description="Cadherin" evidence="5">
    <location>
        <begin position="813"/>
        <end position="954"/>
    </location>
</feature>
<feature type="region of interest" description="Disordered" evidence="3">
    <location>
        <begin position="387"/>
        <end position="406"/>
    </location>
</feature>
<keyword evidence="7" id="KW-1185">Reference proteome</keyword>
<dbReference type="CDD" id="cd11304">
    <property type="entry name" value="Cadherin_repeat"/>
    <property type="match status" value="7"/>
</dbReference>
<feature type="signal peptide" evidence="4">
    <location>
        <begin position="1"/>
        <end position="22"/>
    </location>
</feature>
<feature type="chain" id="PRO_5047391508" description="Cadherin domain-containing protein" evidence="4">
    <location>
        <begin position="23"/>
        <end position="1418"/>
    </location>
</feature>
<dbReference type="RefSeq" id="WP_278016178.1">
    <property type="nucleotide sequence ID" value="NZ_CP121106.1"/>
</dbReference>
<dbReference type="InterPro" id="IPR002126">
    <property type="entry name" value="Cadherin-like_dom"/>
</dbReference>
<dbReference type="EMBL" id="CP121106">
    <property type="protein sequence ID" value="WFL77485.1"/>
    <property type="molecule type" value="Genomic_DNA"/>
</dbReference>
<dbReference type="PANTHER" id="PTHR24026:SF126">
    <property type="entry name" value="PROTOCADHERIN FAT 4"/>
    <property type="match status" value="1"/>
</dbReference>
<accession>A0ABY8FTC3</accession>
<dbReference type="InterPro" id="IPR015919">
    <property type="entry name" value="Cadherin-like_sf"/>
</dbReference>
<dbReference type="SMART" id="SM00112">
    <property type="entry name" value="CA"/>
    <property type="match status" value="7"/>
</dbReference>
<feature type="region of interest" description="Disordered" evidence="3">
    <location>
        <begin position="696"/>
        <end position="715"/>
    </location>
</feature>
<keyword evidence="4" id="KW-0732">Signal</keyword>
<proteinExistence type="predicted"/>
<dbReference type="Proteomes" id="UP001215827">
    <property type="component" value="Chromosome"/>
</dbReference>
<gene>
    <name evidence="6" type="ORF">P7228_00005</name>
</gene>
<dbReference type="Gene3D" id="2.60.40.60">
    <property type="entry name" value="Cadherins"/>
    <property type="match status" value="7"/>
</dbReference>
<evidence type="ECO:0000256" key="4">
    <source>
        <dbReference type="SAM" id="SignalP"/>
    </source>
</evidence>
<keyword evidence="1" id="KW-0812">Transmembrane</keyword>
<feature type="domain" description="Cadherin" evidence="5">
    <location>
        <begin position="273"/>
        <end position="393"/>
    </location>
</feature>
<evidence type="ECO:0000259" key="5">
    <source>
        <dbReference type="PROSITE" id="PS50268"/>
    </source>
</evidence>
<evidence type="ECO:0000313" key="6">
    <source>
        <dbReference type="EMBL" id="WFL77485.1"/>
    </source>
</evidence>
<evidence type="ECO:0000313" key="7">
    <source>
        <dbReference type="Proteomes" id="UP001215827"/>
    </source>
</evidence>
<dbReference type="SUPFAM" id="SSF49313">
    <property type="entry name" value="Cadherin-like"/>
    <property type="match status" value="9"/>
</dbReference>
<organism evidence="6 7">
    <name type="scientific">Altererythrobacter arenosus</name>
    <dbReference type="NCBI Taxonomy" id="3032592"/>
    <lineage>
        <taxon>Bacteria</taxon>
        <taxon>Pseudomonadati</taxon>
        <taxon>Pseudomonadota</taxon>
        <taxon>Alphaproteobacteria</taxon>
        <taxon>Sphingomonadales</taxon>
        <taxon>Erythrobacteraceae</taxon>
        <taxon>Altererythrobacter</taxon>
    </lineage>
</organism>
<reference evidence="6 7" key="1">
    <citation type="submission" date="2023-03" db="EMBL/GenBank/DDBJ databases">
        <title>Altererythrobacter sp. CAU 1644 isolated from sand.</title>
        <authorList>
            <person name="Kim W."/>
        </authorList>
    </citation>
    <scope>NUCLEOTIDE SEQUENCE [LARGE SCALE GENOMIC DNA]</scope>
    <source>
        <strain evidence="6 7">CAU 1644</strain>
    </source>
</reference>
<dbReference type="PRINTS" id="PR00205">
    <property type="entry name" value="CADHERIN"/>
</dbReference>
<feature type="domain" description="Cadherin" evidence="5">
    <location>
        <begin position="405"/>
        <end position="499"/>
    </location>
</feature>
<feature type="domain" description="Cadherin" evidence="5">
    <location>
        <begin position="612"/>
        <end position="702"/>
    </location>
</feature>
<evidence type="ECO:0000256" key="1">
    <source>
        <dbReference type="ARBA" id="ARBA00022692"/>
    </source>
</evidence>
<keyword evidence="2" id="KW-1133">Transmembrane helix</keyword>
<dbReference type="PANTHER" id="PTHR24026">
    <property type="entry name" value="FAT ATYPICAL CADHERIN-RELATED"/>
    <property type="match status" value="1"/>
</dbReference>
<sequence length="1418" mass="145123">MRKYIGCSAITLSFMLVAPAHAQSSTVTLTAEFSSGAIAEYSNGPNRTSNAQLFSPLSISSITISQESNDGNWGGSQGNDTAVTATITYANGSTLVFPAAINWVKNTSGGGFDWIGLTTSTNQNDGYTAPGGGSKTYILQFPQSSLNLSTLLPDSLDGSANSGGALNALNLYFPGPGSSSLTFTSSSAFSYLENSGDADVIGTVQTANAAGAVTYSITSGNANGWYEINPTTGQISLTPAGVAAAEPNDFETTPNSRTITVQANDGSDVIAQTITLSETDVAEGSPISFTSGNAFSYAENSADSDVLASIAATGGTAALTYAIIAGDPNGWYEIDPATGAISLTPAGVAAEANDFETGNPAHVLTVQASDGLTSASMDITLTETDLDDTAPVISGPSGGPGDASSTIDVDEGTTAVTTMSADEGVTWSIIGGTDSGDLAIDPATGAITFNASPDFEAPVDSDTNNSYVIVVQAEDAAGNTSTQTLTVNVLDLDDTAPTITSAASFDVNEGVTSVATLTANETVTWSITGGVDAGDLAIDPTTGAITFNASPDFEAPVDSDTNNSYVIEVTATDAAGNTTVQTVTVNVLDLPEGSPISFTSGNAFSYAENSADSDVLASIAATGGTAALTYAIIAGDPNGWYEIDPATGAISLTPAGVAAEANDFETGNPAHVLTVQASDGLTSASMDITLTETDLDDTAPVISGPSGGPGDASSTIDVDEGTTAVTTMSADEGVTWSIIGGTDSGDLAIDPATGAIAFNASPDFEAPVDSDTNNSYVIVVQAEDAAGNTSTQTLTVNVLDLDDTAPAPVDSDTNNSYVIVVQAEDAAGNTSTQTLTVNVLDLDDTAPVISGPSGGPGAGAGEITVDEGTTTVTQLTSDEPVTWSITGGNDQGLFSIAPDGTISFVTPPDYEAPTDSDGNNTYILTVEAIDGDGNISAQTITVTVANLDDTAPKVMLDGVEIQSGEASFEVVEGTSNVSSFASNENVIWTIVDGDDQGQFSISNGGELAFQAAPDFEAPTDLDGNNVYLLAIEATDDSGNVSRLLLDVTVLDQAELQQRVDEISGALRQGLRTHALVGLSDLLSYNEELMVGDFNCSTDRQSRNVSGSLNANETAQNANVRFQNALTACGKNLRMLLDGGATITRLDGNSRVRSFASLRIERNLSSSAQLGLNVIGSTASDSIDGFADSDISDFGLTGQVYGRFRLDDDLMAGAFVGYGQSWYNFDLQDESLRVEGDYTGERFIVGGMVRGEIAVGQRPLTIDGVLSYATESLGNARFAASLDNEDASDLTLALGDVQSTRISVPLTYSAFGPLDVSQAGTGLNLTAGGLCESEFSGSGLDCGFQAGGRLWRRTIGGSYAYLDIDFENAAGLSRFRIDAGYAFDIGLGDGTSIALNLGTVSADRQQPSVTGLITLATKR</sequence>
<feature type="domain" description="Cadherin" evidence="5">
    <location>
        <begin position="499"/>
        <end position="597"/>
    </location>
</feature>